<organism evidence="1 2">
    <name type="scientific">Microbacterium oleivorans</name>
    <dbReference type="NCBI Taxonomy" id="273677"/>
    <lineage>
        <taxon>Bacteria</taxon>
        <taxon>Bacillati</taxon>
        <taxon>Actinomycetota</taxon>
        <taxon>Actinomycetes</taxon>
        <taxon>Micrococcales</taxon>
        <taxon>Microbacteriaceae</taxon>
        <taxon>Microbacterium</taxon>
    </lineage>
</organism>
<proteinExistence type="predicted"/>
<comment type="caution">
    <text evidence="1">The sequence shown here is derived from an EMBL/GenBank/DDBJ whole genome shotgun (WGS) entry which is preliminary data.</text>
</comment>
<dbReference type="RefSeq" id="WP_064001469.1">
    <property type="nucleotide sequence ID" value="NZ_LSTV01000001.1"/>
</dbReference>
<reference evidence="1 2" key="1">
    <citation type="submission" date="2016-02" db="EMBL/GenBank/DDBJ databases">
        <authorList>
            <person name="Wen L."/>
            <person name="He K."/>
            <person name="Yang H."/>
        </authorList>
    </citation>
    <scope>NUCLEOTIDE SEQUENCE [LARGE SCALE GENOMIC DNA]</scope>
    <source>
        <strain evidence="1 2">CD11_3</strain>
    </source>
</reference>
<gene>
    <name evidence="1" type="ORF">AYL44_01350</name>
</gene>
<dbReference type="Proteomes" id="UP000076998">
    <property type="component" value="Unassembled WGS sequence"/>
</dbReference>
<sequence length="257" mass="27040">MTTVTAPRRRRRGWVVVIVVVAVLAALVVAAEFAARAIVPQVVRSQLIENLGLPADQAIDVEIPGLVLPQLAVGSIAQMSVSADDVDVEGISGDVRVDIQDAPVRGGDWSSARAVVVLDEDQVRTILSRVDGFPVDAFRLAPPEVALDTELNLFGAAIPLGVRLSAAAEDGDLVLSPTTFRLGDVDVSADALREQVGPLVGSFAQSWPVCLAQYLPRALTLTGVVVEERGVVATFEIDSAILRDETAQQPGSCSDAS</sequence>
<evidence type="ECO:0000313" key="1">
    <source>
        <dbReference type="EMBL" id="OAH50956.1"/>
    </source>
</evidence>
<dbReference type="Pfam" id="PF11209">
    <property type="entry name" value="LmeA"/>
    <property type="match status" value="1"/>
</dbReference>
<dbReference type="EMBL" id="LSTV01000001">
    <property type="protein sequence ID" value="OAH50956.1"/>
    <property type="molecule type" value="Genomic_DNA"/>
</dbReference>
<dbReference type="AlphaFoldDB" id="A0A177KD65"/>
<protein>
    <recommendedName>
        <fullName evidence="3">DUF2993 domain-containing protein</fullName>
    </recommendedName>
</protein>
<name>A0A177KD65_9MICO</name>
<accession>A0A177KD65</accession>
<evidence type="ECO:0008006" key="3">
    <source>
        <dbReference type="Google" id="ProtNLM"/>
    </source>
</evidence>
<dbReference type="OrthoDB" id="5123569at2"/>
<dbReference type="InterPro" id="IPR021373">
    <property type="entry name" value="DUF2993"/>
</dbReference>
<evidence type="ECO:0000313" key="2">
    <source>
        <dbReference type="Proteomes" id="UP000076998"/>
    </source>
</evidence>